<keyword evidence="2" id="KW-0175">Coiled coil</keyword>
<organism evidence="5 6">
    <name type="scientific">Xenopus laevis</name>
    <name type="common">African clawed frog</name>
    <dbReference type="NCBI Taxonomy" id="8355"/>
    <lineage>
        <taxon>Eukaryota</taxon>
        <taxon>Metazoa</taxon>
        <taxon>Chordata</taxon>
        <taxon>Craniata</taxon>
        <taxon>Vertebrata</taxon>
        <taxon>Euteleostomi</taxon>
        <taxon>Amphibia</taxon>
        <taxon>Batrachia</taxon>
        <taxon>Anura</taxon>
        <taxon>Pipoidea</taxon>
        <taxon>Pipidae</taxon>
        <taxon>Xenopodinae</taxon>
        <taxon>Xenopus</taxon>
        <taxon>Xenopus</taxon>
    </lineage>
</organism>
<accession>A0A1L8H126</accession>
<dbReference type="GO" id="GO:0042383">
    <property type="term" value="C:sarcolemma"/>
    <property type="evidence" value="ECO:0000318"/>
    <property type="project" value="GO_Central"/>
</dbReference>
<dbReference type="PANTHER" id="PTHR47136:SF1">
    <property type="entry name" value="SYNEMIN"/>
    <property type="match status" value="1"/>
</dbReference>
<dbReference type="Gene3D" id="1.20.5.170">
    <property type="match status" value="1"/>
</dbReference>
<dbReference type="STRING" id="8355.A0A1L8H126"/>
<dbReference type="Pfam" id="PF00038">
    <property type="entry name" value="Filament"/>
    <property type="match status" value="1"/>
</dbReference>
<dbReference type="GeneID" id="108711479"/>
<dbReference type="SMART" id="SM01391">
    <property type="entry name" value="Filament"/>
    <property type="match status" value="1"/>
</dbReference>
<feature type="compositionally biased region" description="Acidic residues" evidence="3">
    <location>
        <begin position="882"/>
        <end position="891"/>
    </location>
</feature>
<feature type="coiled-coil region" evidence="2">
    <location>
        <begin position="111"/>
        <end position="138"/>
    </location>
</feature>
<evidence type="ECO:0000313" key="7">
    <source>
        <dbReference type="Xenbase" id="XB-GENE-17334165"/>
    </source>
</evidence>
<dbReference type="OMA" id="VPQIRIN"/>
<dbReference type="InterPro" id="IPR030634">
    <property type="entry name" value="SYNM"/>
</dbReference>
<reference evidence="6" key="1">
    <citation type="submission" date="2025-08" db="UniProtKB">
        <authorList>
            <consortium name="RefSeq"/>
        </authorList>
    </citation>
    <scope>IDENTIFICATION</scope>
    <source>
        <strain evidence="6">J_2021</strain>
        <tissue evidence="6">Erythrocytes</tissue>
    </source>
</reference>
<feature type="region of interest" description="Disordered" evidence="3">
    <location>
        <begin position="858"/>
        <end position="891"/>
    </location>
</feature>
<evidence type="ECO:0000256" key="3">
    <source>
        <dbReference type="SAM" id="MobiDB-lite"/>
    </source>
</evidence>
<feature type="region of interest" description="Disordered" evidence="3">
    <location>
        <begin position="550"/>
        <end position="595"/>
    </location>
</feature>
<dbReference type="RefSeq" id="XP_018108749.1">
    <property type="nucleotide sequence ID" value="XM_018253260.2"/>
</dbReference>
<dbReference type="CTD" id="108711479"/>
<dbReference type="GO" id="GO:0060053">
    <property type="term" value="C:neurofilament cytoskeleton"/>
    <property type="evidence" value="ECO:0000318"/>
    <property type="project" value="GO_Central"/>
</dbReference>
<protein>
    <submittedName>
        <fullName evidence="6">Synemin</fullName>
    </submittedName>
</protein>
<dbReference type="GO" id="GO:0017166">
    <property type="term" value="F:vinculin binding"/>
    <property type="evidence" value="ECO:0000318"/>
    <property type="project" value="GO_Central"/>
</dbReference>
<keyword evidence="5" id="KW-1185">Reference proteome</keyword>
<dbReference type="GO" id="GO:0043034">
    <property type="term" value="C:costamere"/>
    <property type="evidence" value="ECO:0000318"/>
    <property type="project" value="GO_Central"/>
</dbReference>
<dbReference type="SUPFAM" id="SSF64593">
    <property type="entry name" value="Intermediate filament protein, coiled coil region"/>
    <property type="match status" value="2"/>
</dbReference>
<evidence type="ECO:0000256" key="1">
    <source>
        <dbReference type="RuleBase" id="RU000685"/>
    </source>
</evidence>
<dbReference type="GO" id="GO:0005200">
    <property type="term" value="F:structural constituent of cytoskeleton"/>
    <property type="evidence" value="ECO:0000318"/>
    <property type="project" value="GO_Central"/>
</dbReference>
<comment type="similarity">
    <text evidence="1">Belongs to the intermediate filament family.</text>
</comment>
<dbReference type="GO" id="GO:0031443">
    <property type="term" value="P:fast-twitch skeletal muscle fiber contraction"/>
    <property type="evidence" value="ECO:0000318"/>
    <property type="project" value="GO_Central"/>
</dbReference>
<dbReference type="GO" id="GO:0008307">
    <property type="term" value="F:structural constituent of muscle"/>
    <property type="evidence" value="ECO:0000318"/>
    <property type="project" value="GO_Central"/>
</dbReference>
<evidence type="ECO:0000259" key="4">
    <source>
        <dbReference type="SMART" id="SM01391"/>
    </source>
</evidence>
<name>A0A1L8H126_XENLA</name>
<dbReference type="PaxDb" id="8355-A0A1L8H126"/>
<dbReference type="AGR" id="Xenbase:XB-GENE-17334165"/>
<dbReference type="Bgee" id="108711479">
    <property type="expression patterns" value="Expressed in heart and 14 other cell types or tissues"/>
</dbReference>
<dbReference type="Proteomes" id="UP000186698">
    <property type="component" value="Chromosome 3L"/>
</dbReference>
<keyword evidence="1" id="KW-0403">Intermediate filament</keyword>
<sequence>MLSIKRTFGDEKSELRELNSRLDQYLSRVRQLEAENQLLVGEIQKLRVERGREWAHGYEAEITELRSKVEELTVQKCEAEIQRENLWQELQSLQELWDQVRAIRLRIDQQLVQYKQDLQQARKGQAALEELYNRLLQECYMLRGSQHEELVVLREEALTVPMTITMQETEYPRLSMQDVQSFSLELSESWKKTFLLYHKKIEELESYVILCEKSRQEAEEESRQQGAQVVELRREYEELMGMRKMLEEELLKIIEKYRLEMEEYQIIIEELEQEKQIVTVTITDRLQDYHELMKLKTGLSLEVAAYRALLEAESKKGTITWIDQSMKSRPAGYITTYLDQSQIYSGIRRGDEKKQLPVSRNNKDVRTTPTSNIHQFQSPKVPQIRINALPVDTGRVSRFYTSQDKSSRWDQNLSPRYEYTKNKDISKNINPPDRSSFIRLQTSVHSGSVNQQIRQEQANYSKPSIFTKPQPTEVHQDQINTTFGSKRKESSSLNRFEYKLLDGKKLEDERKTTKSTEGEKPGLEFNIPIVEQREVKSVLTSVTESIKNKDTIEPKIQEPPVKKEREKNEQAQKKKEELESKEDADKNIVPGDNLETSHSFQKKNIYILRGKPENEEVAFKIPMQSEVSTREEKQYKSSMEGMGETEIIINTKQTYVDEEADHRNIKVHASLNEGAEQVNIRESVEDITSAEHLTKNSVVEGILKHFGQSSGLDDANVTYVEQKEQSSDGSVKTKIFVETKTKEEVDFFDEPDLTDIWNSSSYQRIQEGIAREANTVVEDEQKQKDTKTIIGAGKGVEDWIENIIKNELKSRPGVSVNVEIIEESAGAFVTEKNDYSTPFHVEEVEDNIQATESAYVDDKPQDPVQAKDLQNKTQVQSHAEEVTEGGDEDEETNYFVSVPDDIPLVQDEEQETLRGQIHIEDSHVKYSWQDEFLQGSQGQKTLSEFVRYAGSNESETIAHDILDDDKEHRIEVQQPKTETIVIEKEIKIPHEFQSSIIGLLSKDIKDPQQQLKGTLEYLKGNLPEDIVAELSALTGEQKAEDRSLAVDIKKVEQPTDTSMVTIVAEINVSQTIDADKLDTQRLLGDSMSKEGVASLLEKSKGDYSLFMNESATNEKPGYLLTIEPMSEGAAYISKENTDEATNGSFSIKVDLPHKQISSDSRFIKHIQLETSEHIDQAEFISDTKEQATEENTSSISTNRSVHHITFGPREMPFGEKNIFEGPVSETLELDISKGAQDLPDYSRPIRHIELSPTETYTVEQIVFEGPIFKTVSSSGSAEDFTFGELHRDSTSQKSVHDNIVEIEDSKTLNEESKNESLYQTESLIGGIKTVKHYTLNSKDTEMTKEIIIEGAMPKVQLHQETANLEENIMPIEHRIGFQKVQVAKQVKHQGFVLEPYKLADSGKLVEEEEKPNVNTLVHHIKLSPNREQLVFEGPISSNLHIGSQEGSSQMEAENRSVTHIILGAKEAQTSESVIFERPVSESYESYDLQVSSPSGDSSESERSIKHIKLGPTEKSFTFQMDITQIATKHQTQGDIQEGREIVITSSSFERLPRTSQSCSELTDDLEVTESGYGEEDTSGVLQYEAEIQPHSLSLTETPSFEKTVHVQRIAQQSSLVSDDKKVAIVYLDEEEEPDQDYLQRSF</sequence>
<dbReference type="OrthoDB" id="9949055at2759"/>
<proteinExistence type="inferred from homology"/>
<dbReference type="Gene3D" id="1.20.5.1160">
    <property type="entry name" value="Vasodilator-stimulated phosphoprotein"/>
    <property type="match status" value="1"/>
</dbReference>
<gene>
    <name evidence="6 7" type="primary">synm.L</name>
</gene>
<dbReference type="InterPro" id="IPR018039">
    <property type="entry name" value="IF_conserved"/>
</dbReference>
<dbReference type="KEGG" id="xla:108711479"/>
<dbReference type="InterPro" id="IPR039008">
    <property type="entry name" value="IF_rod_dom"/>
</dbReference>
<dbReference type="GO" id="GO:0019215">
    <property type="term" value="F:intermediate filament binding"/>
    <property type="evidence" value="ECO:0000318"/>
    <property type="project" value="GO_Central"/>
</dbReference>
<dbReference type="PANTHER" id="PTHR47136">
    <property type="entry name" value="SYNEMIN"/>
    <property type="match status" value="1"/>
</dbReference>
<feature type="domain" description="IF rod" evidence="4">
    <location>
        <begin position="10"/>
        <end position="316"/>
    </location>
</feature>
<evidence type="ECO:0000313" key="6">
    <source>
        <dbReference type="RefSeq" id="XP_018108749.1"/>
    </source>
</evidence>
<dbReference type="GO" id="GO:0005882">
    <property type="term" value="C:intermediate filament"/>
    <property type="evidence" value="ECO:0000318"/>
    <property type="project" value="GO_Central"/>
</dbReference>
<feature type="compositionally biased region" description="Basic and acidic residues" evidence="3">
    <location>
        <begin position="550"/>
        <end position="586"/>
    </location>
</feature>
<dbReference type="PROSITE" id="PS00226">
    <property type="entry name" value="IF_ROD_1"/>
    <property type="match status" value="1"/>
</dbReference>
<dbReference type="GO" id="GO:0045104">
    <property type="term" value="P:intermediate filament cytoskeleton organization"/>
    <property type="evidence" value="ECO:0007669"/>
    <property type="project" value="InterPro"/>
</dbReference>
<feature type="coiled-coil region" evidence="2">
    <location>
        <begin position="201"/>
        <end position="281"/>
    </location>
</feature>
<evidence type="ECO:0000256" key="2">
    <source>
        <dbReference type="SAM" id="Coils"/>
    </source>
</evidence>
<dbReference type="Xenbase" id="XB-GENE-17334165">
    <property type="gene designation" value="synm.L"/>
</dbReference>
<evidence type="ECO:0000313" key="5">
    <source>
        <dbReference type="Proteomes" id="UP000186698"/>
    </source>
</evidence>
<feature type="coiled-coil region" evidence="2">
    <location>
        <begin position="15"/>
        <end position="75"/>
    </location>
</feature>